<organism evidence="1 2">
    <name type="scientific">Hydrogenophaga defluvii</name>
    <dbReference type="NCBI Taxonomy" id="249410"/>
    <lineage>
        <taxon>Bacteria</taxon>
        <taxon>Pseudomonadati</taxon>
        <taxon>Pseudomonadota</taxon>
        <taxon>Betaproteobacteria</taxon>
        <taxon>Burkholderiales</taxon>
        <taxon>Comamonadaceae</taxon>
        <taxon>Hydrogenophaga</taxon>
    </lineage>
</organism>
<dbReference type="NCBIfam" id="NF003818">
    <property type="entry name" value="PRK05409.1"/>
    <property type="match status" value="1"/>
</dbReference>
<accession>A0ABW2SDS7</accession>
<gene>
    <name evidence="1" type="ORF">ACFQU0_14700</name>
</gene>
<keyword evidence="2" id="KW-1185">Reference proteome</keyword>
<dbReference type="InterPro" id="IPR036237">
    <property type="entry name" value="Xyl_isomerase-like_sf"/>
</dbReference>
<dbReference type="Gene3D" id="3.20.20.150">
    <property type="entry name" value="Divalent-metal-dependent TIM barrel enzymes"/>
    <property type="match status" value="1"/>
</dbReference>
<reference evidence="2" key="1">
    <citation type="journal article" date="2019" name="Int. J. Syst. Evol. Microbiol.">
        <title>The Global Catalogue of Microorganisms (GCM) 10K type strain sequencing project: providing services to taxonomists for standard genome sequencing and annotation.</title>
        <authorList>
            <consortium name="The Broad Institute Genomics Platform"/>
            <consortium name="The Broad Institute Genome Sequencing Center for Infectious Disease"/>
            <person name="Wu L."/>
            <person name="Ma J."/>
        </authorList>
    </citation>
    <scope>NUCLEOTIDE SEQUENCE [LARGE SCALE GENOMIC DNA]</scope>
    <source>
        <strain evidence="2">CCUG 53903</strain>
    </source>
</reference>
<comment type="caution">
    <text evidence="1">The sequence shown here is derived from an EMBL/GenBank/DDBJ whole genome shotgun (WGS) entry which is preliminary data.</text>
</comment>
<sequence length="275" mass="30253">MLTAGLGLKPAHFAEALADTSAGLWFELHPENHLVDGGPRLAWLQAVGERHPLSLHGVSMSLAGFDRPDPSHLLRLSALVQQLNPALVSEHLAWCTWGGQVLPDLLPFVRDDAALARTATHIDEAQQALGRRIAIENPSHYITLPGHTWREPDFMNELVRRTGCGLLLDVNNVYVSAHNLGFDAARMLRAYDADAVMEIHLAGHHADPQLGAQLLIDGHDTPVSEAVWQLYADLITDIGPRPTLIERDDQLPDFATLMRERNRAHALLLANEVPA</sequence>
<dbReference type="Proteomes" id="UP001596457">
    <property type="component" value="Unassembled WGS sequence"/>
</dbReference>
<dbReference type="PANTHER" id="PTHR42194:SF1">
    <property type="entry name" value="UPF0276 PROTEIN HI_1600"/>
    <property type="match status" value="1"/>
</dbReference>
<name>A0ABW2SDS7_9BURK</name>
<dbReference type="InterPro" id="IPR007801">
    <property type="entry name" value="MbnB/TglH/ChrH"/>
</dbReference>
<evidence type="ECO:0000313" key="2">
    <source>
        <dbReference type="Proteomes" id="UP001596457"/>
    </source>
</evidence>
<dbReference type="RefSeq" id="WP_382202062.1">
    <property type="nucleotide sequence ID" value="NZ_JBHTBZ010000043.1"/>
</dbReference>
<dbReference type="EMBL" id="JBHTBZ010000043">
    <property type="protein sequence ID" value="MFC7461680.1"/>
    <property type="molecule type" value="Genomic_DNA"/>
</dbReference>
<evidence type="ECO:0000313" key="1">
    <source>
        <dbReference type="EMBL" id="MFC7461680.1"/>
    </source>
</evidence>
<proteinExistence type="predicted"/>
<dbReference type="SUPFAM" id="SSF51658">
    <property type="entry name" value="Xylose isomerase-like"/>
    <property type="match status" value="1"/>
</dbReference>
<dbReference type="PANTHER" id="PTHR42194">
    <property type="entry name" value="UPF0276 PROTEIN HI_1600"/>
    <property type="match status" value="1"/>
</dbReference>
<dbReference type="Pfam" id="PF05114">
    <property type="entry name" value="MbnB_TglH_ChrH"/>
    <property type="match status" value="1"/>
</dbReference>
<protein>
    <submittedName>
        <fullName evidence="1">DUF692 domain-containing protein</fullName>
    </submittedName>
</protein>